<comment type="catalytic activity">
    <reaction evidence="8">
        <text>2 Fe(III)-[cytochrome b5] + NADH = 2 Fe(II)-[cytochrome b5] + NAD(+) + H(+)</text>
        <dbReference type="Rhea" id="RHEA:46680"/>
        <dbReference type="Rhea" id="RHEA-COMP:10438"/>
        <dbReference type="Rhea" id="RHEA-COMP:10439"/>
        <dbReference type="ChEBI" id="CHEBI:15378"/>
        <dbReference type="ChEBI" id="CHEBI:29033"/>
        <dbReference type="ChEBI" id="CHEBI:29034"/>
        <dbReference type="ChEBI" id="CHEBI:57540"/>
        <dbReference type="ChEBI" id="CHEBI:57945"/>
        <dbReference type="EC" id="1.6.2.2"/>
    </reaction>
</comment>
<accession>A0A8I6S6W0</accession>
<dbReference type="OrthoDB" id="6625026at2759"/>
<evidence type="ECO:0000256" key="3">
    <source>
        <dbReference type="ARBA" id="ARBA00022630"/>
    </source>
</evidence>
<evidence type="ECO:0000313" key="10">
    <source>
        <dbReference type="EnsemblMetazoa" id="XP_014259779.1"/>
    </source>
</evidence>
<evidence type="ECO:0000256" key="4">
    <source>
        <dbReference type="ARBA" id="ARBA00022827"/>
    </source>
</evidence>
<dbReference type="PANTHER" id="PTHR19370">
    <property type="entry name" value="NADH-CYTOCHROME B5 REDUCTASE"/>
    <property type="match status" value="1"/>
</dbReference>
<dbReference type="PRINTS" id="PR00406">
    <property type="entry name" value="CYTB5RDTASE"/>
</dbReference>
<evidence type="ECO:0000313" key="11">
    <source>
        <dbReference type="Proteomes" id="UP000494040"/>
    </source>
</evidence>
<dbReference type="Proteomes" id="UP000494040">
    <property type="component" value="Unassembled WGS sequence"/>
</dbReference>
<dbReference type="Pfam" id="PF09791">
    <property type="entry name" value="Oxidored-like"/>
    <property type="match status" value="1"/>
</dbReference>
<evidence type="ECO:0000256" key="6">
    <source>
        <dbReference type="ARBA" id="ARBA00023027"/>
    </source>
</evidence>
<dbReference type="Pfam" id="PF00970">
    <property type="entry name" value="FAD_binding_6"/>
    <property type="match status" value="1"/>
</dbReference>
<dbReference type="Gene3D" id="2.40.30.10">
    <property type="entry name" value="Translation factors"/>
    <property type="match status" value="1"/>
</dbReference>
<dbReference type="PANTHER" id="PTHR19370:SF184">
    <property type="entry name" value="NADH-CYTOCHROME B5 REDUCTASE-LIKE"/>
    <property type="match status" value="1"/>
</dbReference>
<evidence type="ECO:0000256" key="5">
    <source>
        <dbReference type="ARBA" id="ARBA00023002"/>
    </source>
</evidence>
<dbReference type="GO" id="GO:0090524">
    <property type="term" value="F:cytochrome-b5 reductase activity, acting on NADH"/>
    <property type="evidence" value="ECO:0007669"/>
    <property type="project" value="UniProtKB-EC"/>
</dbReference>
<keyword evidence="4 7" id="KW-0274">FAD</keyword>
<dbReference type="EnsemblMetazoa" id="XM_014404292.2">
    <property type="protein sequence ID" value="XP_014259778.1"/>
    <property type="gene ID" value="LOC106672683"/>
</dbReference>
<dbReference type="CDD" id="cd06183">
    <property type="entry name" value="cyt_b5_reduct_like"/>
    <property type="match status" value="1"/>
</dbReference>
<proteinExistence type="inferred from homology"/>
<dbReference type="InterPro" id="IPR001433">
    <property type="entry name" value="OxRdtase_FAD/NAD-bd"/>
</dbReference>
<keyword evidence="11" id="KW-1185">Reference proteome</keyword>
<dbReference type="EnsemblMetazoa" id="XM_014404295.2">
    <property type="protein sequence ID" value="XP_014259781.1"/>
    <property type="gene ID" value="LOC106672683"/>
</dbReference>
<evidence type="ECO:0000256" key="1">
    <source>
        <dbReference type="ARBA" id="ARBA00001974"/>
    </source>
</evidence>
<dbReference type="InterPro" id="IPR019180">
    <property type="entry name" value="Oxidoreductase-like_N"/>
</dbReference>
<dbReference type="Pfam" id="PF00175">
    <property type="entry name" value="NAD_binding_1"/>
    <property type="match status" value="1"/>
</dbReference>
<organism evidence="10 11">
    <name type="scientific">Cimex lectularius</name>
    <name type="common">Bed bug</name>
    <name type="synonym">Acanthia lectularia</name>
    <dbReference type="NCBI Taxonomy" id="79782"/>
    <lineage>
        <taxon>Eukaryota</taxon>
        <taxon>Metazoa</taxon>
        <taxon>Ecdysozoa</taxon>
        <taxon>Arthropoda</taxon>
        <taxon>Hexapoda</taxon>
        <taxon>Insecta</taxon>
        <taxon>Pterygota</taxon>
        <taxon>Neoptera</taxon>
        <taxon>Paraneoptera</taxon>
        <taxon>Hemiptera</taxon>
        <taxon>Heteroptera</taxon>
        <taxon>Panheteroptera</taxon>
        <taxon>Cimicomorpha</taxon>
        <taxon>Cimicidae</taxon>
        <taxon>Cimex</taxon>
    </lineage>
</organism>
<dbReference type="EC" id="1.6.2.2" evidence="8"/>
<dbReference type="InterPro" id="IPR039261">
    <property type="entry name" value="FNR_nucleotide-bd"/>
</dbReference>
<feature type="domain" description="FAD-binding FR-type" evidence="9">
    <location>
        <begin position="49"/>
        <end position="161"/>
    </location>
</feature>
<dbReference type="InterPro" id="IPR001834">
    <property type="entry name" value="CBR-like"/>
</dbReference>
<dbReference type="PRINTS" id="PR00371">
    <property type="entry name" value="FPNCR"/>
</dbReference>
<feature type="binding site" evidence="7">
    <location>
        <position position="137"/>
    </location>
    <ligand>
        <name>FAD</name>
        <dbReference type="ChEBI" id="CHEBI:57692"/>
    </ligand>
</feature>
<evidence type="ECO:0000256" key="8">
    <source>
        <dbReference type="RuleBase" id="RU361226"/>
    </source>
</evidence>
<keyword evidence="5 8" id="KW-0560">Oxidoreductase</keyword>
<protein>
    <recommendedName>
        <fullName evidence="8">NADH-cytochrome b5 reductase</fullName>
        <ecNumber evidence="8">1.6.2.2</ecNumber>
    </recommendedName>
</protein>
<dbReference type="InterPro" id="IPR017927">
    <property type="entry name" value="FAD-bd_FR_type"/>
</dbReference>
<dbReference type="OMA" id="YSPYWTD"/>
<feature type="binding site" evidence="7">
    <location>
        <position position="110"/>
    </location>
    <ligand>
        <name>FAD</name>
        <dbReference type="ChEBI" id="CHEBI:57692"/>
    </ligand>
</feature>
<sequence length="296" mass="33879">MRPEEPTEDDCCHNGCNPCVFDIYECQLERWRKDGLGKNSPRFDLLSETHFKTFVLSKVRRLTADTNLYTFTAVKDNESQRGLLPIKAGQHLILKMNEELKTNKLTTRAYTVIPNSEENQNCGFDVAIKLYENGLMSNYLKTLNVGDSTLWRGPYGDFSYTTNKYPHIIMISMGTGVAPMYAVSKAIISNDQDDTIITFLYGCKSSADIILRSELEKLSSFWNFHSTYFLSQNFDIKNKKYSEKFVEGRIGESVLLNFIKSVERDQFLICGSEKFCCDIKGSLIKHGVKESNIFIF</sequence>
<feature type="binding site" evidence="7">
    <location>
        <position position="108"/>
    </location>
    <ligand>
        <name>FAD</name>
        <dbReference type="ChEBI" id="CHEBI:57692"/>
    </ligand>
</feature>
<dbReference type="PROSITE" id="PS51384">
    <property type="entry name" value="FAD_FR"/>
    <property type="match status" value="1"/>
</dbReference>
<dbReference type="SUPFAM" id="SSF52343">
    <property type="entry name" value="Ferredoxin reductase-like, C-terminal NADP-linked domain"/>
    <property type="match status" value="1"/>
</dbReference>
<name>A0A8I6S6W0_CIMLE</name>
<dbReference type="EnsemblMetazoa" id="XM_014404293.2">
    <property type="protein sequence ID" value="XP_014259779.1"/>
    <property type="gene ID" value="LOC106672683"/>
</dbReference>
<dbReference type="InterPro" id="IPR008333">
    <property type="entry name" value="Cbr1-like_FAD-bd_dom"/>
</dbReference>
<dbReference type="SUPFAM" id="SSF63380">
    <property type="entry name" value="Riboflavin synthase domain-like"/>
    <property type="match status" value="1"/>
</dbReference>
<comment type="cofactor">
    <cofactor evidence="1 7 8">
        <name>FAD</name>
        <dbReference type="ChEBI" id="CHEBI:57692"/>
    </cofactor>
</comment>
<keyword evidence="6 8" id="KW-0520">NAD</keyword>
<evidence type="ECO:0000256" key="7">
    <source>
        <dbReference type="PIRSR" id="PIRSR601834-1"/>
    </source>
</evidence>
<dbReference type="Gene3D" id="3.40.50.80">
    <property type="entry name" value="Nucleotide-binding domain of ferredoxin-NADP reductase (FNR) module"/>
    <property type="match status" value="1"/>
</dbReference>
<evidence type="ECO:0000259" key="9">
    <source>
        <dbReference type="PROSITE" id="PS51384"/>
    </source>
</evidence>
<dbReference type="InterPro" id="IPR017938">
    <property type="entry name" value="Riboflavin_synthase-like_b-brl"/>
</dbReference>
<dbReference type="AlphaFoldDB" id="A0A8I6S6W0"/>
<dbReference type="InterPro" id="IPR001709">
    <property type="entry name" value="Flavoprot_Pyr_Nucl_cyt_Rdtase"/>
</dbReference>
<reference evidence="10" key="1">
    <citation type="submission" date="2022-01" db="UniProtKB">
        <authorList>
            <consortium name="EnsemblMetazoa"/>
        </authorList>
    </citation>
    <scope>IDENTIFICATION</scope>
</reference>
<gene>
    <name evidence="10" type="primary">106672683</name>
</gene>
<comment type="similarity">
    <text evidence="2 8">Belongs to the flavoprotein pyridine nucleotide cytochrome reductase family.</text>
</comment>
<feature type="binding site" evidence="7">
    <location>
        <position position="136"/>
    </location>
    <ligand>
        <name>FAD</name>
        <dbReference type="ChEBI" id="CHEBI:57692"/>
    </ligand>
</feature>
<keyword evidence="3 7" id="KW-0285">Flavoprotein</keyword>
<dbReference type="KEGG" id="clec:106672683"/>
<evidence type="ECO:0000256" key="2">
    <source>
        <dbReference type="ARBA" id="ARBA00006105"/>
    </source>
</evidence>
<feature type="binding site" evidence="7">
    <location>
        <position position="129"/>
    </location>
    <ligand>
        <name>FAD</name>
        <dbReference type="ChEBI" id="CHEBI:57692"/>
    </ligand>
</feature>